<evidence type="ECO:0000256" key="1">
    <source>
        <dbReference type="SAM" id="MobiDB-lite"/>
    </source>
</evidence>
<feature type="region of interest" description="Disordered" evidence="1">
    <location>
        <begin position="1"/>
        <end position="86"/>
    </location>
</feature>
<evidence type="ECO:0000313" key="2">
    <source>
        <dbReference type="EMBL" id="CAJ1406278.1"/>
    </source>
</evidence>
<reference evidence="2" key="1">
    <citation type="submission" date="2023-08" db="EMBL/GenBank/DDBJ databases">
        <authorList>
            <person name="Chen Y."/>
            <person name="Shah S."/>
            <person name="Dougan E. K."/>
            <person name="Thang M."/>
            <person name="Chan C."/>
        </authorList>
    </citation>
    <scope>NUCLEOTIDE SEQUENCE</scope>
</reference>
<dbReference type="EMBL" id="CAUJNA010003621">
    <property type="protein sequence ID" value="CAJ1406278.1"/>
    <property type="molecule type" value="Genomic_DNA"/>
</dbReference>
<evidence type="ECO:0000313" key="3">
    <source>
        <dbReference type="Proteomes" id="UP001178507"/>
    </source>
</evidence>
<protein>
    <submittedName>
        <fullName evidence="2">Uncharacterized protein</fullName>
    </submittedName>
</protein>
<dbReference type="AlphaFoldDB" id="A0AA36JHF3"/>
<name>A0AA36JHF3_9DINO</name>
<proteinExistence type="predicted"/>
<dbReference type="Proteomes" id="UP001178507">
    <property type="component" value="Unassembled WGS sequence"/>
</dbReference>
<organism evidence="2 3">
    <name type="scientific">Effrenium voratum</name>
    <dbReference type="NCBI Taxonomy" id="2562239"/>
    <lineage>
        <taxon>Eukaryota</taxon>
        <taxon>Sar</taxon>
        <taxon>Alveolata</taxon>
        <taxon>Dinophyceae</taxon>
        <taxon>Suessiales</taxon>
        <taxon>Symbiodiniaceae</taxon>
        <taxon>Effrenium</taxon>
    </lineage>
</organism>
<gene>
    <name evidence="2" type="ORF">EVOR1521_LOCUS28277</name>
</gene>
<comment type="caution">
    <text evidence="2">The sequence shown here is derived from an EMBL/GenBank/DDBJ whole genome shotgun (WGS) entry which is preliminary data.</text>
</comment>
<sequence length="86" mass="9287">MVQPNEVQKGQHLGVPLHDARQATGNANLHAGEVHPAILADQERLSQLPQNRRAPDRQQGPEVLRHVQAAPAGGTWTKSSKSSKST</sequence>
<keyword evidence="3" id="KW-1185">Reference proteome</keyword>
<accession>A0AA36JHF3</accession>